<dbReference type="PANTHER" id="PTHR42823:SF3">
    <property type="entry name" value="ATP SYNTHASE SUBUNIT A, CHLOROPLASTIC"/>
    <property type="match status" value="1"/>
</dbReference>
<dbReference type="GO" id="GO:0042777">
    <property type="term" value="P:proton motive force-driven plasma membrane ATP synthesis"/>
    <property type="evidence" value="ECO:0007669"/>
    <property type="project" value="TreeGrafter"/>
</dbReference>
<keyword evidence="5 11" id="KW-0812">Transmembrane</keyword>
<comment type="similarity">
    <text evidence="2 11">Belongs to the ATPase A chain family.</text>
</comment>
<dbReference type="PANTHER" id="PTHR42823">
    <property type="entry name" value="ATP SYNTHASE SUBUNIT A, CHLOROPLASTIC"/>
    <property type="match status" value="1"/>
</dbReference>
<evidence type="ECO:0000256" key="9">
    <source>
        <dbReference type="ARBA" id="ARBA00023136"/>
    </source>
</evidence>
<reference evidence="12 14" key="1">
    <citation type="submission" date="2016-08" db="EMBL/GenBank/DDBJ databases">
        <title>A novel genetic cassette of butanologenic Thermoanaerobacterium thermosaccharolyticum that directly convert cellulose to butanol.</title>
        <authorList>
            <person name="Li T."/>
            <person name="He J."/>
        </authorList>
    </citation>
    <scope>NUCLEOTIDE SEQUENCE [LARGE SCALE GENOMIC DNA]</scope>
    <source>
        <strain evidence="12 14">TG57</strain>
    </source>
</reference>
<dbReference type="SUPFAM" id="SSF81336">
    <property type="entry name" value="F1F0 ATP synthase subunit A"/>
    <property type="match status" value="1"/>
</dbReference>
<evidence type="ECO:0000313" key="13">
    <source>
        <dbReference type="EMBL" id="OXT09483.1"/>
    </source>
</evidence>
<dbReference type="CDD" id="cd00310">
    <property type="entry name" value="ATP-synt_Fo_a_6"/>
    <property type="match status" value="1"/>
</dbReference>
<organism evidence="13 15">
    <name type="scientific">Thermoanaerobacterium thermosaccharolyticum</name>
    <name type="common">Clostridium thermosaccharolyticum</name>
    <dbReference type="NCBI Taxonomy" id="1517"/>
    <lineage>
        <taxon>Bacteria</taxon>
        <taxon>Bacillati</taxon>
        <taxon>Bacillota</taxon>
        <taxon>Clostridia</taxon>
        <taxon>Thermoanaerobacterales</taxon>
        <taxon>Thermoanaerobacteraceae</taxon>
        <taxon>Thermoanaerobacterium</taxon>
    </lineage>
</organism>
<proteinExistence type="inferred from homology"/>
<dbReference type="GO" id="GO:0005886">
    <property type="term" value="C:plasma membrane"/>
    <property type="evidence" value="ECO:0007669"/>
    <property type="project" value="UniProtKB-SubCell"/>
</dbReference>
<evidence type="ECO:0000256" key="11">
    <source>
        <dbReference type="HAMAP-Rule" id="MF_01393"/>
    </source>
</evidence>
<dbReference type="OMA" id="WNQPQLF"/>
<sequence length="218" mass="23782">MEIGQSVVFTIPILGGIPVTTTVVVTWIIMIILTIASLIVTRGWKLVPTGVQNFVETIVDGLNSFTKDALGEYWSSFAPYLGTVALYLILANTIDLFGLTPPTKDLSATSALAIMSIIVVIIASVKARGIKGYAKSFFEPMPINFPMKVLDMFTRPLSLAARLFGNITAAFIIMDLISKVAPIVVPAIFSIYFDLFDGALQMVVFVFLTMLYIEEAVE</sequence>
<evidence type="ECO:0000256" key="6">
    <source>
        <dbReference type="ARBA" id="ARBA00022781"/>
    </source>
</evidence>
<dbReference type="GO" id="GO:0046933">
    <property type="term" value="F:proton-transporting ATP synthase activity, rotational mechanism"/>
    <property type="evidence" value="ECO:0007669"/>
    <property type="project" value="UniProtKB-UniRule"/>
</dbReference>
<evidence type="ECO:0000256" key="4">
    <source>
        <dbReference type="ARBA" id="ARBA00022547"/>
    </source>
</evidence>
<dbReference type="Pfam" id="PF00119">
    <property type="entry name" value="ATP-synt_A"/>
    <property type="match status" value="1"/>
</dbReference>
<dbReference type="Proteomes" id="UP000215301">
    <property type="component" value="Unassembled WGS sequence"/>
</dbReference>
<dbReference type="HAMAP" id="MF_01393">
    <property type="entry name" value="ATP_synth_a_bact"/>
    <property type="match status" value="1"/>
</dbReference>
<evidence type="ECO:0000256" key="8">
    <source>
        <dbReference type="ARBA" id="ARBA00023065"/>
    </source>
</evidence>
<keyword evidence="8 11" id="KW-0406">Ion transport</keyword>
<keyword evidence="10 11" id="KW-0066">ATP synthesis</keyword>
<accession>A0A231VMK5</accession>
<dbReference type="RefSeq" id="WP_013297396.1">
    <property type="nucleotide sequence ID" value="NZ_CP016893.1"/>
</dbReference>
<comment type="subcellular location">
    <subcellularLocation>
        <location evidence="11">Cell membrane</location>
        <topology evidence="11">Multi-pass membrane protein</topology>
    </subcellularLocation>
    <subcellularLocation>
        <location evidence="1">Membrane</location>
        <topology evidence="1">Multi-pass membrane protein</topology>
    </subcellularLocation>
</comment>
<keyword evidence="7 11" id="KW-1133">Transmembrane helix</keyword>
<evidence type="ECO:0000313" key="12">
    <source>
        <dbReference type="EMBL" id="AST58513.1"/>
    </source>
</evidence>
<evidence type="ECO:0000256" key="3">
    <source>
        <dbReference type="ARBA" id="ARBA00022448"/>
    </source>
</evidence>
<dbReference type="InterPro" id="IPR000568">
    <property type="entry name" value="ATP_synth_F0_asu"/>
</dbReference>
<keyword evidence="4 11" id="KW-0138">CF(0)</keyword>
<evidence type="ECO:0000256" key="2">
    <source>
        <dbReference type="ARBA" id="ARBA00006810"/>
    </source>
</evidence>
<keyword evidence="3 11" id="KW-0813">Transport</keyword>
<keyword evidence="11" id="KW-1003">Cell membrane</keyword>
<dbReference type="GO" id="GO:0045259">
    <property type="term" value="C:proton-transporting ATP synthase complex"/>
    <property type="evidence" value="ECO:0007669"/>
    <property type="project" value="UniProtKB-KW"/>
</dbReference>
<gene>
    <name evidence="11" type="primary">atpB</name>
    <name evidence="13" type="ORF">CE561_00510</name>
    <name evidence="12" type="ORF">Thert_02666</name>
</gene>
<name>A0A231VMK5_THETR</name>
<feature type="transmembrane region" description="Helical" evidence="11">
    <location>
        <begin position="159"/>
        <end position="177"/>
    </location>
</feature>
<protein>
    <recommendedName>
        <fullName evidence="11">ATP synthase subunit a</fullName>
    </recommendedName>
    <alternativeName>
        <fullName evidence="11">ATP synthase F0 sector subunit a</fullName>
    </alternativeName>
    <alternativeName>
        <fullName evidence="11">F-ATPase subunit 6</fullName>
    </alternativeName>
</protein>
<dbReference type="EMBL" id="NKHD01000002">
    <property type="protein sequence ID" value="OXT09483.1"/>
    <property type="molecule type" value="Genomic_DNA"/>
</dbReference>
<feature type="transmembrane region" description="Helical" evidence="11">
    <location>
        <begin position="7"/>
        <end position="40"/>
    </location>
</feature>
<dbReference type="InterPro" id="IPR045082">
    <property type="entry name" value="ATP_syn_F0_a_bact/chloroplast"/>
</dbReference>
<dbReference type="InterPro" id="IPR035908">
    <property type="entry name" value="F0_ATP_A_sf"/>
</dbReference>
<evidence type="ECO:0000313" key="14">
    <source>
        <dbReference type="Proteomes" id="UP000214975"/>
    </source>
</evidence>
<dbReference type="PRINTS" id="PR00123">
    <property type="entry name" value="ATPASEA"/>
</dbReference>
<reference evidence="13 15" key="2">
    <citation type="submission" date="2017-06" db="EMBL/GenBank/DDBJ databases">
        <title>Isolation and characterization of a thermophilic and butanogenic Thermoanaerobacterium thermosaccharolyticum M5 capable of efficient degradation of hemicellulose.</title>
        <authorList>
            <person name="Xin F."/>
            <person name="Jiang Y."/>
        </authorList>
    </citation>
    <scope>NUCLEOTIDE SEQUENCE [LARGE SCALE GENOMIC DNA]</scope>
    <source>
        <strain evidence="13 15">M5</strain>
    </source>
</reference>
<evidence type="ECO:0000313" key="15">
    <source>
        <dbReference type="Proteomes" id="UP000215301"/>
    </source>
</evidence>
<keyword evidence="9 11" id="KW-0472">Membrane</keyword>
<comment type="function">
    <text evidence="11">Key component of the proton channel; it plays a direct role in the translocation of protons across the membrane.</text>
</comment>
<dbReference type="Proteomes" id="UP000214975">
    <property type="component" value="Chromosome"/>
</dbReference>
<feature type="transmembrane region" description="Helical" evidence="11">
    <location>
        <begin position="77"/>
        <end position="99"/>
    </location>
</feature>
<dbReference type="AlphaFoldDB" id="A0A231VMK5"/>
<dbReference type="EMBL" id="CP016893">
    <property type="protein sequence ID" value="AST58513.1"/>
    <property type="molecule type" value="Genomic_DNA"/>
</dbReference>
<evidence type="ECO:0000256" key="7">
    <source>
        <dbReference type="ARBA" id="ARBA00022989"/>
    </source>
</evidence>
<dbReference type="Gene3D" id="1.20.120.220">
    <property type="entry name" value="ATP synthase, F0 complex, subunit A"/>
    <property type="match status" value="1"/>
</dbReference>
<evidence type="ECO:0000256" key="1">
    <source>
        <dbReference type="ARBA" id="ARBA00004141"/>
    </source>
</evidence>
<keyword evidence="6 11" id="KW-0375">Hydrogen ion transport</keyword>
<dbReference type="GeneID" id="93863755"/>
<feature type="transmembrane region" description="Helical" evidence="11">
    <location>
        <begin position="106"/>
        <end position="125"/>
    </location>
</feature>
<evidence type="ECO:0000256" key="10">
    <source>
        <dbReference type="ARBA" id="ARBA00023310"/>
    </source>
</evidence>
<dbReference type="NCBIfam" id="NF004486">
    <property type="entry name" value="PRK05815.3-4"/>
    <property type="match status" value="1"/>
</dbReference>
<feature type="transmembrane region" description="Helical" evidence="11">
    <location>
        <begin position="189"/>
        <end position="213"/>
    </location>
</feature>
<evidence type="ECO:0000256" key="5">
    <source>
        <dbReference type="ARBA" id="ARBA00022692"/>
    </source>
</evidence>